<keyword evidence="4" id="KW-0732">Signal</keyword>
<evidence type="ECO:0000313" key="6">
    <source>
        <dbReference type="EMBL" id="RWS14450.1"/>
    </source>
</evidence>
<keyword evidence="3" id="KW-0812">Transmembrane</keyword>
<keyword evidence="3" id="KW-0472">Membrane</keyword>
<dbReference type="CDD" id="cd00033">
    <property type="entry name" value="CCP"/>
    <property type="match status" value="1"/>
</dbReference>
<dbReference type="InterPro" id="IPR000436">
    <property type="entry name" value="Sushi_SCR_CCP_dom"/>
</dbReference>
<keyword evidence="3" id="KW-1133">Transmembrane helix</keyword>
<evidence type="ECO:0000256" key="4">
    <source>
        <dbReference type="SAM" id="SignalP"/>
    </source>
</evidence>
<dbReference type="PROSITE" id="PS50923">
    <property type="entry name" value="SUSHI"/>
    <property type="match status" value="1"/>
</dbReference>
<organism evidence="6 7">
    <name type="scientific">Dinothrombium tinctorium</name>
    <dbReference type="NCBI Taxonomy" id="1965070"/>
    <lineage>
        <taxon>Eukaryota</taxon>
        <taxon>Metazoa</taxon>
        <taxon>Ecdysozoa</taxon>
        <taxon>Arthropoda</taxon>
        <taxon>Chelicerata</taxon>
        <taxon>Arachnida</taxon>
        <taxon>Acari</taxon>
        <taxon>Acariformes</taxon>
        <taxon>Trombidiformes</taxon>
        <taxon>Prostigmata</taxon>
        <taxon>Anystina</taxon>
        <taxon>Parasitengona</taxon>
        <taxon>Trombidioidea</taxon>
        <taxon>Trombidiidae</taxon>
        <taxon>Dinothrombium</taxon>
    </lineage>
</organism>
<dbReference type="SUPFAM" id="SSF57535">
    <property type="entry name" value="Complement control module/SCR domain"/>
    <property type="match status" value="1"/>
</dbReference>
<evidence type="ECO:0000313" key="7">
    <source>
        <dbReference type="Proteomes" id="UP000285301"/>
    </source>
</evidence>
<dbReference type="Pfam" id="PF00084">
    <property type="entry name" value="Sushi"/>
    <property type="match status" value="1"/>
</dbReference>
<dbReference type="AlphaFoldDB" id="A0A3S3Q5Q9"/>
<gene>
    <name evidence="6" type="ORF">B4U79_17291</name>
</gene>
<protein>
    <recommendedName>
        <fullName evidence="5">Sushi domain-containing protein</fullName>
    </recommendedName>
</protein>
<keyword evidence="2" id="KW-0768">Sushi</keyword>
<feature type="chain" id="PRO_5018586115" description="Sushi domain-containing protein" evidence="4">
    <location>
        <begin position="21"/>
        <end position="426"/>
    </location>
</feature>
<feature type="domain" description="Sushi" evidence="5">
    <location>
        <begin position="226"/>
        <end position="285"/>
    </location>
</feature>
<dbReference type="EMBL" id="NCKU01000717">
    <property type="protein sequence ID" value="RWS14450.1"/>
    <property type="molecule type" value="Genomic_DNA"/>
</dbReference>
<accession>A0A3S3Q5Q9</accession>
<keyword evidence="1" id="KW-1015">Disulfide bond</keyword>
<dbReference type="Proteomes" id="UP000285301">
    <property type="component" value="Unassembled WGS sequence"/>
</dbReference>
<evidence type="ECO:0000256" key="3">
    <source>
        <dbReference type="SAM" id="Phobius"/>
    </source>
</evidence>
<feature type="transmembrane region" description="Helical" evidence="3">
    <location>
        <begin position="375"/>
        <end position="396"/>
    </location>
</feature>
<proteinExistence type="predicted"/>
<evidence type="ECO:0000259" key="5">
    <source>
        <dbReference type="PROSITE" id="PS50923"/>
    </source>
</evidence>
<evidence type="ECO:0000256" key="1">
    <source>
        <dbReference type="ARBA" id="ARBA00023157"/>
    </source>
</evidence>
<keyword evidence="7" id="KW-1185">Reference proteome</keyword>
<dbReference type="Gene3D" id="2.10.70.10">
    <property type="entry name" value="Complement Module, domain 1"/>
    <property type="match status" value="1"/>
</dbReference>
<sequence length="426" mass="48879">MTTFYLLLLIPIFFFETVHTKCGSPQLPYGAVEPQREIFDENEEIEIKCVGGRPVPHINDTITIRCLNHTWHGELSVRCTQLTKFNNVSINVISENTITPMTTSLQEAMVIDLNDKDPQTCVALDNEQMWTINFEKPKIITTVVLMVTHGEEELLHNHNFAFLSLSTEAGKNCSIKEHTHGEEIPIIFIIYECLPLEQTNSLTMHLKGNGFMLNICDIELFAVNDDDCGKHEIPIYSLVNVFKIQNHTRVAEYTCPKGYLLDGSKVKMCTADGIWKPTVENICRPKIKCEKLEINETLESMVTLHYVQLDLFGNAIPGQSSVEYSCSDATLAFAEPVIRYCMPNGVWSQIERDFMCMPKEELEMMRPHRIENNRYLIFGLIIVLLTMVGMMLLLILHSKRIIKHLNYKWREFSYKQPRKVNPSVGD</sequence>
<comment type="caution">
    <text evidence="2">Lacks conserved residue(s) required for the propagation of feature annotation.</text>
</comment>
<dbReference type="SMART" id="SM00032">
    <property type="entry name" value="CCP"/>
    <property type="match status" value="2"/>
</dbReference>
<evidence type="ECO:0000256" key="2">
    <source>
        <dbReference type="PROSITE-ProRule" id="PRU00302"/>
    </source>
</evidence>
<name>A0A3S3Q5Q9_9ACAR</name>
<dbReference type="InterPro" id="IPR035976">
    <property type="entry name" value="Sushi/SCR/CCP_sf"/>
</dbReference>
<reference evidence="6 7" key="1">
    <citation type="journal article" date="2018" name="Gigascience">
        <title>Genomes of trombidid mites reveal novel predicted allergens and laterally-transferred genes associated with secondary metabolism.</title>
        <authorList>
            <person name="Dong X."/>
            <person name="Chaisiri K."/>
            <person name="Xia D."/>
            <person name="Armstrong S.D."/>
            <person name="Fang Y."/>
            <person name="Donnelly M.J."/>
            <person name="Kadowaki T."/>
            <person name="McGarry J.W."/>
            <person name="Darby A.C."/>
            <person name="Makepeace B.L."/>
        </authorList>
    </citation>
    <scope>NUCLEOTIDE SEQUENCE [LARGE SCALE GENOMIC DNA]</scope>
    <source>
        <strain evidence="6">UoL-WK</strain>
    </source>
</reference>
<feature type="signal peptide" evidence="4">
    <location>
        <begin position="1"/>
        <end position="20"/>
    </location>
</feature>
<comment type="caution">
    <text evidence="6">The sequence shown here is derived from an EMBL/GenBank/DDBJ whole genome shotgun (WGS) entry which is preliminary data.</text>
</comment>
<dbReference type="OrthoDB" id="6503607at2759"/>